<evidence type="ECO:0000313" key="1">
    <source>
        <dbReference type="EMBL" id="EJW98600.1"/>
    </source>
</evidence>
<dbReference type="AlphaFoldDB" id="J9CF45"/>
<dbReference type="InterPro" id="IPR006597">
    <property type="entry name" value="Sel1-like"/>
</dbReference>
<dbReference type="Gene3D" id="1.25.40.10">
    <property type="entry name" value="Tetratricopeptide repeat domain"/>
    <property type="match status" value="1"/>
</dbReference>
<name>J9CF45_9ZZZZ</name>
<comment type="caution">
    <text evidence="1">The sequence shown here is derived from an EMBL/GenBank/DDBJ whole genome shotgun (WGS) entry which is preliminary data.</text>
</comment>
<gene>
    <name evidence="1" type="ORF">EVA_13317</name>
</gene>
<dbReference type="PANTHER" id="PTHR43628">
    <property type="entry name" value="ACTIVATOR OF C KINASE PROTEIN 1-RELATED"/>
    <property type="match status" value="1"/>
</dbReference>
<dbReference type="EMBL" id="AMCI01004193">
    <property type="protein sequence ID" value="EJW98600.1"/>
    <property type="molecule type" value="Genomic_DNA"/>
</dbReference>
<organism evidence="1">
    <name type="scientific">gut metagenome</name>
    <dbReference type="NCBI Taxonomy" id="749906"/>
    <lineage>
        <taxon>unclassified sequences</taxon>
        <taxon>metagenomes</taxon>
        <taxon>organismal metagenomes</taxon>
    </lineage>
</organism>
<dbReference type="InterPro" id="IPR011990">
    <property type="entry name" value="TPR-like_helical_dom_sf"/>
</dbReference>
<sequence>MDGLASYDDYRFLPYLLDTLSLCLTDMPYTENGQTAYQQFNEDWIAESMGEEIAYLKCYLQLGVKYYLSLPIPNTHVYVDAEILRSVGVSVHSATPRIYGYIQYLLRHNRLPADEQVDTPDREEEVQVDVPQHHSIGTVRSWQTDGAETTESYSREDVDLLLQLAADYRQGRPCDGVVLNDIATLYEHGIGVETDAEVAVHWYREAIRQGDRTYAPTSLGDLYRKGAHHVEKDLHKAVEAYRLSIDPYAWYRLGQSYEEGWTGTPDLEQAMVYYHRAAAVYHHLALKRLGKS</sequence>
<proteinExistence type="predicted"/>
<reference evidence="1" key="1">
    <citation type="journal article" date="2012" name="PLoS ONE">
        <title>Gene sets for utilization of primary and secondary nutrition supplies in the distal gut of endangered iberian lynx.</title>
        <authorList>
            <person name="Alcaide M."/>
            <person name="Messina E."/>
            <person name="Richter M."/>
            <person name="Bargiela R."/>
            <person name="Peplies J."/>
            <person name="Huws S.A."/>
            <person name="Newbold C.J."/>
            <person name="Golyshin P.N."/>
            <person name="Simon M.A."/>
            <person name="Lopez G."/>
            <person name="Yakimov M.M."/>
            <person name="Ferrer M."/>
        </authorList>
    </citation>
    <scope>NUCLEOTIDE SEQUENCE</scope>
</reference>
<dbReference type="PANTHER" id="PTHR43628:SF1">
    <property type="entry name" value="CHITIN SYNTHASE REGULATORY FACTOR 2-RELATED"/>
    <property type="match status" value="1"/>
</dbReference>
<dbReference type="SUPFAM" id="SSF81901">
    <property type="entry name" value="HCP-like"/>
    <property type="match status" value="1"/>
</dbReference>
<dbReference type="SMART" id="SM00671">
    <property type="entry name" value="SEL1"/>
    <property type="match status" value="3"/>
</dbReference>
<accession>J9CF45</accession>
<protein>
    <submittedName>
        <fullName evidence="1">Sel1 repeat-containing protein</fullName>
    </submittedName>
</protein>
<dbReference type="Pfam" id="PF08238">
    <property type="entry name" value="Sel1"/>
    <property type="match status" value="3"/>
</dbReference>
<dbReference type="InterPro" id="IPR052945">
    <property type="entry name" value="Mitotic_Regulator"/>
</dbReference>